<evidence type="ECO:0000256" key="1">
    <source>
        <dbReference type="ARBA" id="ARBA00001946"/>
    </source>
</evidence>
<dbReference type="EMBL" id="JAQFWP010000013">
    <property type="protein sequence ID" value="MDA2804738.1"/>
    <property type="molecule type" value="Genomic_DNA"/>
</dbReference>
<feature type="domain" description="Nucleoside diphosphate kinase-like" evidence="8">
    <location>
        <begin position="14"/>
        <end position="157"/>
    </location>
</feature>
<keyword evidence="4" id="KW-0808">Transferase</keyword>
<evidence type="ECO:0000256" key="2">
    <source>
        <dbReference type="ARBA" id="ARBA00008142"/>
    </source>
</evidence>
<dbReference type="InterPro" id="IPR034907">
    <property type="entry name" value="NDK-like_dom"/>
</dbReference>
<organism evidence="9 10">
    <name type="scientific">Nocardiopsis suaedae</name>
    <dbReference type="NCBI Taxonomy" id="3018444"/>
    <lineage>
        <taxon>Bacteria</taxon>
        <taxon>Bacillati</taxon>
        <taxon>Actinomycetota</taxon>
        <taxon>Actinomycetes</taxon>
        <taxon>Streptosporangiales</taxon>
        <taxon>Nocardiopsidaceae</taxon>
        <taxon>Nocardiopsis</taxon>
    </lineage>
</organism>
<keyword evidence="6" id="KW-0546">Nucleotide metabolism</keyword>
<evidence type="ECO:0000256" key="6">
    <source>
        <dbReference type="ARBA" id="ARBA00023080"/>
    </source>
</evidence>
<evidence type="ECO:0000256" key="4">
    <source>
        <dbReference type="ARBA" id="ARBA00022679"/>
    </source>
</evidence>
<protein>
    <recommendedName>
        <fullName evidence="3">nucleoside-diphosphate kinase</fullName>
        <ecNumber evidence="3">2.7.4.6</ecNumber>
    </recommendedName>
</protein>
<evidence type="ECO:0000259" key="8">
    <source>
        <dbReference type="SMART" id="SM00562"/>
    </source>
</evidence>
<comment type="caution">
    <text evidence="9">The sequence shown here is derived from an EMBL/GenBank/DDBJ whole genome shotgun (WGS) entry which is preliminary data.</text>
</comment>
<dbReference type="Pfam" id="PF00334">
    <property type="entry name" value="NDK"/>
    <property type="match status" value="1"/>
</dbReference>
<proteinExistence type="inferred from homology"/>
<comment type="caution">
    <text evidence="7">Lacks conserved residue(s) required for the propagation of feature annotation.</text>
</comment>
<comment type="similarity">
    <text evidence="2 7">Belongs to the NDK family.</text>
</comment>
<comment type="cofactor">
    <cofactor evidence="1">
        <name>Mg(2+)</name>
        <dbReference type="ChEBI" id="CHEBI:18420"/>
    </cofactor>
</comment>
<dbReference type="RefSeq" id="WP_270677308.1">
    <property type="nucleotide sequence ID" value="NZ_JAQFWP010000013.1"/>
</dbReference>
<dbReference type="Gene3D" id="3.30.70.141">
    <property type="entry name" value="Nucleoside diphosphate kinase-like domain"/>
    <property type="match status" value="1"/>
</dbReference>
<name>A0ABT4TJ57_9ACTN</name>
<dbReference type="EC" id="2.7.4.6" evidence="3"/>
<dbReference type="SMART" id="SM00562">
    <property type="entry name" value="NDK"/>
    <property type="match status" value="1"/>
</dbReference>
<keyword evidence="5" id="KW-0418">Kinase</keyword>
<reference evidence="9" key="1">
    <citation type="submission" date="2023-01" db="EMBL/GenBank/DDBJ databases">
        <title>Draft genome sequence of Nocardiopsis sp. LSu2-4 isolated from halophytes.</title>
        <authorList>
            <person name="Duangmal K."/>
            <person name="Chantavorakit T."/>
        </authorList>
    </citation>
    <scope>NUCLEOTIDE SEQUENCE</scope>
    <source>
        <strain evidence="9">LSu2-4</strain>
    </source>
</reference>
<evidence type="ECO:0000256" key="5">
    <source>
        <dbReference type="ARBA" id="ARBA00022777"/>
    </source>
</evidence>
<keyword evidence="10" id="KW-1185">Reference proteome</keyword>
<dbReference type="PROSITE" id="PS51374">
    <property type="entry name" value="NDPK_LIKE"/>
    <property type="match status" value="1"/>
</dbReference>
<evidence type="ECO:0000313" key="9">
    <source>
        <dbReference type="EMBL" id="MDA2804738.1"/>
    </source>
</evidence>
<sequence length="296" mass="31930">MGETDERFWERHVFVLISPDALHRGLQGRMAERLAAEGFRPAAARLVRADPEMIDDLYADVIAGQWQTWRYRLVDALFSSGPSLALLCRGADRHGDPHRALAERKGHQHPHRAAPGTIRADFGAVNSVLGLMHSSDGPQESAREAGVFGLSPADADGADAAYLCGLGGGGAEERRGFDAVLAGVRTRALLALWEDLPAGVRTRAGAAFPDRSALGRPGAGDALADLVAGHVRGPLAEVLRCEFTPDWQDRVRMRTVLEELERIGVRPDAWEHLVLETSLYFPPARDRGAVGAEAAA</sequence>
<evidence type="ECO:0000256" key="7">
    <source>
        <dbReference type="PROSITE-ProRule" id="PRU00706"/>
    </source>
</evidence>
<dbReference type="InterPro" id="IPR036850">
    <property type="entry name" value="NDK-like_dom_sf"/>
</dbReference>
<accession>A0ABT4TJ57</accession>
<evidence type="ECO:0000313" key="10">
    <source>
        <dbReference type="Proteomes" id="UP001165685"/>
    </source>
</evidence>
<dbReference type="Proteomes" id="UP001165685">
    <property type="component" value="Unassembled WGS sequence"/>
</dbReference>
<dbReference type="SUPFAM" id="SSF54919">
    <property type="entry name" value="Nucleoside diphosphate kinase, NDK"/>
    <property type="match status" value="1"/>
</dbReference>
<dbReference type="PANTHER" id="PTHR11349">
    <property type="entry name" value="NUCLEOSIDE DIPHOSPHATE KINASE"/>
    <property type="match status" value="1"/>
</dbReference>
<gene>
    <name evidence="9" type="ORF">O4U47_09460</name>
</gene>
<evidence type="ECO:0000256" key="3">
    <source>
        <dbReference type="ARBA" id="ARBA00012966"/>
    </source>
</evidence>